<gene>
    <name evidence="3" type="ORF">AAHA92_14299</name>
</gene>
<protein>
    <submittedName>
        <fullName evidence="3">Sulfated surface glycoprotein 185-like protein</fullName>
    </submittedName>
</protein>
<dbReference type="EMBL" id="JBEAFC010000006">
    <property type="protein sequence ID" value="KAL1553649.1"/>
    <property type="molecule type" value="Genomic_DNA"/>
</dbReference>
<dbReference type="PANTHER" id="PTHR35094">
    <property type="entry name" value="LEUCINE-RICH REPEAT EXTENSIN-LIKE PROTEIN 2"/>
    <property type="match status" value="1"/>
</dbReference>
<feature type="compositionally biased region" description="Pro residues" evidence="1">
    <location>
        <begin position="94"/>
        <end position="112"/>
    </location>
</feature>
<sequence>MPTLKLLQITIFLALFSSLIQADEKPSRKLDENPPDLENKCGNCPCDRPCKPPRPSPPPPSPPPPSPPPPPPRPRPPRNICPPPPAEPDEQTPPERPNPPDGQTPPTRPYPPSIYLTGPPGSVYSVNQYNSGGCRSFLVGKVPFLIVSCLLWAVTF</sequence>
<reference evidence="3 4" key="1">
    <citation type="submission" date="2024-06" db="EMBL/GenBank/DDBJ databases">
        <title>A chromosome level genome sequence of Diviner's sage (Salvia divinorum).</title>
        <authorList>
            <person name="Ford S.A."/>
            <person name="Ro D.-K."/>
            <person name="Ness R.W."/>
            <person name="Phillips M.A."/>
        </authorList>
    </citation>
    <scope>NUCLEOTIDE SEQUENCE [LARGE SCALE GENOMIC DNA]</scope>
    <source>
        <strain evidence="3">SAF-2024a</strain>
        <tissue evidence="3">Leaf</tissue>
    </source>
</reference>
<dbReference type="PANTHER" id="PTHR35094:SF1">
    <property type="entry name" value="PROTEIN, PUTATIVE-RELATED"/>
    <property type="match status" value="1"/>
</dbReference>
<dbReference type="PRINTS" id="PR01217">
    <property type="entry name" value="PRICHEXTENSN"/>
</dbReference>
<proteinExistence type="predicted"/>
<organism evidence="3 4">
    <name type="scientific">Salvia divinorum</name>
    <name type="common">Maria pastora</name>
    <name type="synonym">Diviner's sage</name>
    <dbReference type="NCBI Taxonomy" id="28513"/>
    <lineage>
        <taxon>Eukaryota</taxon>
        <taxon>Viridiplantae</taxon>
        <taxon>Streptophyta</taxon>
        <taxon>Embryophyta</taxon>
        <taxon>Tracheophyta</taxon>
        <taxon>Spermatophyta</taxon>
        <taxon>Magnoliopsida</taxon>
        <taxon>eudicotyledons</taxon>
        <taxon>Gunneridae</taxon>
        <taxon>Pentapetalae</taxon>
        <taxon>asterids</taxon>
        <taxon>lamiids</taxon>
        <taxon>Lamiales</taxon>
        <taxon>Lamiaceae</taxon>
        <taxon>Nepetoideae</taxon>
        <taxon>Mentheae</taxon>
        <taxon>Salviinae</taxon>
        <taxon>Salvia</taxon>
        <taxon>Salvia subgen. Calosphace</taxon>
    </lineage>
</organism>
<feature type="region of interest" description="Disordered" evidence="1">
    <location>
        <begin position="25"/>
        <end position="116"/>
    </location>
</feature>
<accession>A0ABD1HBW1</accession>
<name>A0ABD1HBW1_SALDI</name>
<feature type="compositionally biased region" description="Pro residues" evidence="1">
    <location>
        <begin position="52"/>
        <end position="86"/>
    </location>
</feature>
<dbReference type="Proteomes" id="UP001567538">
    <property type="component" value="Unassembled WGS sequence"/>
</dbReference>
<evidence type="ECO:0000313" key="3">
    <source>
        <dbReference type="EMBL" id="KAL1553649.1"/>
    </source>
</evidence>
<evidence type="ECO:0000313" key="4">
    <source>
        <dbReference type="Proteomes" id="UP001567538"/>
    </source>
</evidence>
<keyword evidence="4" id="KW-1185">Reference proteome</keyword>
<comment type="caution">
    <text evidence="3">The sequence shown here is derived from an EMBL/GenBank/DDBJ whole genome shotgun (WGS) entry which is preliminary data.</text>
</comment>
<evidence type="ECO:0000256" key="1">
    <source>
        <dbReference type="SAM" id="MobiDB-lite"/>
    </source>
</evidence>
<keyword evidence="2" id="KW-0732">Signal</keyword>
<dbReference type="AlphaFoldDB" id="A0ABD1HBW1"/>
<feature type="signal peptide" evidence="2">
    <location>
        <begin position="1"/>
        <end position="22"/>
    </location>
</feature>
<feature type="chain" id="PRO_5044845861" evidence="2">
    <location>
        <begin position="23"/>
        <end position="156"/>
    </location>
</feature>
<evidence type="ECO:0000256" key="2">
    <source>
        <dbReference type="SAM" id="SignalP"/>
    </source>
</evidence>